<protein>
    <submittedName>
        <fullName evidence="1">Uncharacterized protein</fullName>
    </submittedName>
</protein>
<gene>
    <name evidence="1" type="ORF">H9Q10_08540</name>
</gene>
<sequence length="67" mass="7481">MAGSPERMVDKNTPFIRMLSDKGRKRLPEKFAAFQAKGWLSAWYGTEACALALQKLSLALQDIGPLR</sequence>
<dbReference type="Proteomes" id="UP000768471">
    <property type="component" value="Unassembled WGS sequence"/>
</dbReference>
<name>A0ABS0NBN1_9NEIS</name>
<proteinExistence type="predicted"/>
<reference evidence="1 2" key="1">
    <citation type="submission" date="2020-09" db="EMBL/GenBank/DDBJ databases">
        <title>Eikenella S3660 sp. nov., isolated from a throat swab.</title>
        <authorList>
            <person name="Buhl M."/>
        </authorList>
    </citation>
    <scope>NUCLEOTIDE SEQUENCE [LARGE SCALE GENOMIC DNA]</scope>
    <source>
        <strain evidence="1 2">S3360</strain>
    </source>
</reference>
<organism evidence="1 2">
    <name type="scientific">Eikenella glucosivorans</name>
    <dbReference type="NCBI Taxonomy" id="2766967"/>
    <lineage>
        <taxon>Bacteria</taxon>
        <taxon>Pseudomonadati</taxon>
        <taxon>Pseudomonadota</taxon>
        <taxon>Betaproteobacteria</taxon>
        <taxon>Neisseriales</taxon>
        <taxon>Neisseriaceae</taxon>
        <taxon>Eikenella</taxon>
    </lineage>
</organism>
<keyword evidence="2" id="KW-1185">Reference proteome</keyword>
<accession>A0ABS0NBN1</accession>
<dbReference type="RefSeq" id="WP_197903545.1">
    <property type="nucleotide sequence ID" value="NZ_JACSGR010000006.1"/>
</dbReference>
<evidence type="ECO:0000313" key="1">
    <source>
        <dbReference type="EMBL" id="MBH5329714.1"/>
    </source>
</evidence>
<comment type="caution">
    <text evidence="1">The sequence shown here is derived from an EMBL/GenBank/DDBJ whole genome shotgun (WGS) entry which is preliminary data.</text>
</comment>
<evidence type="ECO:0000313" key="2">
    <source>
        <dbReference type="Proteomes" id="UP000768471"/>
    </source>
</evidence>
<dbReference type="EMBL" id="JACSGR010000006">
    <property type="protein sequence ID" value="MBH5329714.1"/>
    <property type="molecule type" value="Genomic_DNA"/>
</dbReference>